<dbReference type="InterPro" id="IPR043129">
    <property type="entry name" value="ATPase_NBD"/>
</dbReference>
<comment type="caution">
    <text evidence="3">The sequence shown here is derived from an EMBL/GenBank/DDBJ whole genome shotgun (WGS) entry which is preliminary data.</text>
</comment>
<dbReference type="InterPro" id="IPR013126">
    <property type="entry name" value="Hsp_70_fam"/>
</dbReference>
<keyword evidence="2" id="KW-0067">ATP-binding</keyword>
<dbReference type="Proteomes" id="UP000016534">
    <property type="component" value="Unassembled WGS sequence"/>
</dbReference>
<evidence type="ECO:0000313" key="3">
    <source>
        <dbReference type="EMBL" id="ERG61863.1"/>
    </source>
</evidence>
<organism evidence="3 4">
    <name type="scientific">Pseudoalteromonas undina</name>
    <dbReference type="NCBI Taxonomy" id="43660"/>
    <lineage>
        <taxon>Bacteria</taxon>
        <taxon>Pseudomonadati</taxon>
        <taxon>Pseudomonadota</taxon>
        <taxon>Gammaproteobacteria</taxon>
        <taxon>Alteromonadales</taxon>
        <taxon>Pseudoalteromonadaceae</taxon>
        <taxon>Pseudoalteromonas</taxon>
    </lineage>
</organism>
<dbReference type="SUPFAM" id="SSF53067">
    <property type="entry name" value="Actin-like ATPase domain"/>
    <property type="match status" value="2"/>
</dbReference>
<sequence length="454" mass="49762">MFVGFDYGSSNCAMGVLNEERVQLIPLEQGKHYLPSTLYTHHSALVVDFVAQHLQGSEHEHGYKTARQPLLNTLTRIKSDLDLQAGDETLFIGREAISEYVQFPEEGYFVKSPKSFFGATGLKQGQINFFEDIATAMILKIKQRAESSLGYTLSQTVIGRPVNFQAVGGEQSNQQAVGILTRAANRAGFKDVEFLYEPLAAGIDYESDLTQDQKVLVIDIGGGTSDCSFVQMGPSFRNKQQRDADFLAHSGKRVGGNDLDIALSYHGLMPLLGLGSTFKSGLPLPNQAFWQACKINDVNLQSQFYSAQHYRELSAQLRDVSAPDLYKRLIHLQQNKQGHQLVQQAEAAKIALSSSENFNCDLTFLDSSLDKDISINELALAVDDSISQIVTLAKQAIADANTTPDVIYLTGGSAQSPLIKAALKNHLGDIKMVNGDHFGSVTAGLTKWASMLYK</sequence>
<evidence type="ECO:0000256" key="1">
    <source>
        <dbReference type="ARBA" id="ARBA00022741"/>
    </source>
</evidence>
<keyword evidence="4" id="KW-1185">Reference proteome</keyword>
<dbReference type="NCBIfam" id="NF008673">
    <property type="entry name" value="PRK11678.1"/>
    <property type="match status" value="1"/>
</dbReference>
<accession>A0ABN0NK26</accession>
<evidence type="ECO:0000313" key="4">
    <source>
        <dbReference type="Proteomes" id="UP000016534"/>
    </source>
</evidence>
<gene>
    <name evidence="3" type="ORF">PUND_05174</name>
</gene>
<dbReference type="PANTHER" id="PTHR19375">
    <property type="entry name" value="HEAT SHOCK PROTEIN 70KDA"/>
    <property type="match status" value="1"/>
</dbReference>
<protein>
    <submittedName>
        <fullName evidence="3">Chaperone</fullName>
    </submittedName>
</protein>
<evidence type="ECO:0000256" key="2">
    <source>
        <dbReference type="ARBA" id="ARBA00022840"/>
    </source>
</evidence>
<name>A0ABN0NK26_9GAMM</name>
<dbReference type="EMBL" id="AHCF02000009">
    <property type="protein sequence ID" value="ERG61863.1"/>
    <property type="molecule type" value="Genomic_DNA"/>
</dbReference>
<reference evidence="3" key="1">
    <citation type="journal article" date="2012" name="J. Bacteriol.">
        <title>Genome sequences of type strains of seven species of the marine bacterium Pseudoalteromonas.</title>
        <authorList>
            <person name="Xie B.B."/>
            <person name="Shu Y.L."/>
            <person name="Qin Q.L."/>
            <person name="Rong J.C."/>
            <person name="Zhang X.Y."/>
            <person name="Chen X.L."/>
            <person name="Shi M."/>
            <person name="He H.L."/>
            <person name="Zhou B.C."/>
            <person name="Zhang Y.Z."/>
        </authorList>
    </citation>
    <scope>NUCLEOTIDE SEQUENCE [LARGE SCALE GENOMIC DNA]</scope>
    <source>
        <strain evidence="3">NCIMB 2128</strain>
    </source>
</reference>
<proteinExistence type="predicted"/>
<dbReference type="Pfam" id="PF00012">
    <property type="entry name" value="HSP70"/>
    <property type="match status" value="2"/>
</dbReference>
<reference evidence="3" key="2">
    <citation type="submission" date="2013-04" db="EMBL/GenBank/DDBJ databases">
        <title>Genome sequence of Pseudoalteromonas undina.</title>
        <authorList>
            <person name="Xie B.-B."/>
            <person name="Rong J.-C."/>
            <person name="Qin Q.-L."/>
            <person name="Shu Y.-L."/>
            <person name="Zhang Y.-Z."/>
        </authorList>
    </citation>
    <scope>NUCLEOTIDE SEQUENCE</scope>
    <source>
        <strain evidence="3">NCIMB 2128</strain>
    </source>
</reference>
<keyword evidence="1" id="KW-0547">Nucleotide-binding</keyword>
<dbReference type="Gene3D" id="3.30.420.40">
    <property type="match status" value="1"/>
</dbReference>